<feature type="transmembrane region" description="Helical" evidence="6">
    <location>
        <begin position="389"/>
        <end position="407"/>
    </location>
</feature>
<feature type="transmembrane region" description="Helical" evidence="6">
    <location>
        <begin position="29"/>
        <end position="45"/>
    </location>
</feature>
<accession>A0ABN7LCC7</accession>
<evidence type="ECO:0000313" key="8">
    <source>
        <dbReference type="EMBL" id="CAE6739164.1"/>
    </source>
</evidence>
<dbReference type="PANTHER" id="PTHR30619:SF1">
    <property type="entry name" value="RECOMBINATION PROTEIN 2"/>
    <property type="match status" value="1"/>
</dbReference>
<dbReference type="NCBIfam" id="TIGR00360">
    <property type="entry name" value="ComEC_N-term"/>
    <property type="match status" value="1"/>
</dbReference>
<dbReference type="PANTHER" id="PTHR30619">
    <property type="entry name" value="DNA INTERNALIZATION/COMPETENCE PROTEIN COMEC/REC2"/>
    <property type="match status" value="1"/>
</dbReference>
<evidence type="ECO:0000256" key="4">
    <source>
        <dbReference type="ARBA" id="ARBA00022989"/>
    </source>
</evidence>
<feature type="transmembrane region" description="Helical" evidence="6">
    <location>
        <begin position="562"/>
        <end position="582"/>
    </location>
</feature>
<keyword evidence="9" id="KW-1185">Reference proteome</keyword>
<dbReference type="Pfam" id="PF13567">
    <property type="entry name" value="DUF4131"/>
    <property type="match status" value="1"/>
</dbReference>
<dbReference type="InterPro" id="IPR052159">
    <property type="entry name" value="Competence_DNA_uptake"/>
</dbReference>
<name>A0ABN7LCC7_9BURK</name>
<feature type="transmembrane region" description="Helical" evidence="6">
    <location>
        <begin position="436"/>
        <end position="453"/>
    </location>
</feature>
<keyword evidence="4 6" id="KW-1133">Transmembrane helix</keyword>
<evidence type="ECO:0000256" key="6">
    <source>
        <dbReference type="SAM" id="Phobius"/>
    </source>
</evidence>
<sequence length="966" mass="103070">MRAWWCGFALGVFWLQRQAVLPDGGGWCVLVLLGCVAILIAAWGLRRGSYGEVSCGSSEKACVDSPDRVCGNASDGVCCDSSGEVCRDVSGGLRSGVSVIADTRAAVVNSRVRRVLFSARLRSGVGWSAVWIAALCVGFGYAAWRAESRLAVSLPSAWEGRDIDVVGSIKGLPSRNEKGARFLFEVESADAPIAAFPRVIQLSWIAEDAPAPLLGPGERWRLTVRLKRPHGNANFGVRDAEATLLARNVRATGYVSAPAHAVRLPGNARGVGVTVDRWRAALRARIGTVLADAPHRGIVVALAIGAQDEVSAADWLLMRGTGTSHLVAISGLHIGFVAGLAAWLAGAVWRRSGFIGRNWPLLLPAQVVAVAGGALFAGLHAALAGFNVPAQRALWMAGVVALAFISGRNVARSVVLAWALGLVLLIDPWAVVAAGFWLSFCAVAAILFAMSGRPRVQDHEQRRDEEVEGTETPTRLSRLRSGVCRRVRAFYERLRSAAHVQFAVTVALAPLTVYWFAQIPLIGPLANAFAIPWVSLLVTPAVLAGVALPAPFDAYAFRAAHTLLDLLAAGLQMLSGPAWTLWRLPQPDAWTLAAAAVGVVWCLAPRGWPLRWAAPLTWLPLLMPAPSGPPHGSFRLTALDVGQGTSVLVETAHHALLFDAGPGPESTHAGERVVVPYLQAHGVTTLDTLLISHADSDHSGGAPAVLDAIEVRQVVAALAPANPLWSNARQRGADTLPCAAGQRWRWDGVEFAMLWPDAGPLQGKPNAHCCVLRVSTVPAEESQPATANPPVAVSMTRAEDRVATESMPAANVKPTPFRITALLTADIEAPVERILLARDRDALRAQVLVVPHHGSKTSSTEPFLDSIDPLVALFQVGYRNRFHHPNAGVFERYKARHIELARSDADGAVRVDVSPDFKTDLGPGPGPNVGPVGSPAVSTGTNADLTDAALTLERYRDTQRRYWMDR</sequence>
<feature type="transmembrane region" description="Helical" evidence="6">
    <location>
        <begin position="326"/>
        <end position="349"/>
    </location>
</feature>
<dbReference type="NCBIfam" id="TIGR00361">
    <property type="entry name" value="ComEC_Rec2"/>
    <property type="match status" value="1"/>
</dbReference>
<feature type="transmembrane region" description="Helical" evidence="6">
    <location>
        <begin position="124"/>
        <end position="144"/>
    </location>
</feature>
<dbReference type="PROSITE" id="PS51257">
    <property type="entry name" value="PROKAR_LIPOPROTEIN"/>
    <property type="match status" value="1"/>
</dbReference>
<reference evidence="8 9" key="1">
    <citation type="submission" date="2021-02" db="EMBL/GenBank/DDBJ databases">
        <authorList>
            <person name="Vanwijnsberghe S."/>
        </authorList>
    </citation>
    <scope>NUCLEOTIDE SEQUENCE [LARGE SCALE GENOMIC DNA]</scope>
    <source>
        <strain evidence="8 9">R-69776</strain>
    </source>
</reference>
<dbReference type="Pfam" id="PF00753">
    <property type="entry name" value="Lactamase_B"/>
    <property type="match status" value="1"/>
</dbReference>
<evidence type="ECO:0000259" key="7">
    <source>
        <dbReference type="SMART" id="SM00849"/>
    </source>
</evidence>
<comment type="subcellular location">
    <subcellularLocation>
        <location evidence="1">Cell membrane</location>
        <topology evidence="1">Multi-pass membrane protein</topology>
    </subcellularLocation>
</comment>
<feature type="transmembrane region" description="Helical" evidence="6">
    <location>
        <begin position="529"/>
        <end position="550"/>
    </location>
</feature>
<dbReference type="InterPro" id="IPR001279">
    <property type="entry name" value="Metallo-B-lactamas"/>
</dbReference>
<proteinExistence type="predicted"/>
<feature type="transmembrane region" description="Helical" evidence="6">
    <location>
        <begin position="361"/>
        <end position="383"/>
    </location>
</feature>
<dbReference type="SUPFAM" id="SSF56281">
    <property type="entry name" value="Metallo-hydrolase/oxidoreductase"/>
    <property type="match status" value="1"/>
</dbReference>
<dbReference type="SMART" id="SM00849">
    <property type="entry name" value="Lactamase_B"/>
    <property type="match status" value="1"/>
</dbReference>
<dbReference type="RefSeq" id="WP_054038192.1">
    <property type="nucleotide sequence ID" value="NZ_CAJNAW010000003.1"/>
</dbReference>
<gene>
    <name evidence="8" type="ORF">R69776_02362</name>
</gene>
<dbReference type="Pfam" id="PF03772">
    <property type="entry name" value="Competence"/>
    <property type="match status" value="1"/>
</dbReference>
<feature type="transmembrane region" description="Helical" evidence="6">
    <location>
        <begin position="496"/>
        <end position="517"/>
    </location>
</feature>
<comment type="caution">
    <text evidence="8">The sequence shown here is derived from an EMBL/GenBank/DDBJ whole genome shotgun (WGS) entry which is preliminary data.</text>
</comment>
<dbReference type="Gene3D" id="3.60.15.10">
    <property type="entry name" value="Ribonuclease Z/Hydroxyacylglutathione hydrolase-like"/>
    <property type="match status" value="1"/>
</dbReference>
<feature type="domain" description="Metallo-beta-lactamase" evidence="7">
    <location>
        <begin position="643"/>
        <end position="878"/>
    </location>
</feature>
<keyword evidence="3 6" id="KW-0812">Transmembrane</keyword>
<evidence type="ECO:0000256" key="3">
    <source>
        <dbReference type="ARBA" id="ARBA00022692"/>
    </source>
</evidence>
<dbReference type="CDD" id="cd07731">
    <property type="entry name" value="ComA-like_MBL-fold"/>
    <property type="match status" value="1"/>
</dbReference>
<organism evidence="8 9">
    <name type="scientific">Paraburkholderia nemoris</name>
    <dbReference type="NCBI Taxonomy" id="2793076"/>
    <lineage>
        <taxon>Bacteria</taxon>
        <taxon>Pseudomonadati</taxon>
        <taxon>Pseudomonadota</taxon>
        <taxon>Betaproteobacteria</taxon>
        <taxon>Burkholderiales</taxon>
        <taxon>Burkholderiaceae</taxon>
        <taxon>Paraburkholderia</taxon>
    </lineage>
</organism>
<dbReference type="EMBL" id="CAJNBH010000006">
    <property type="protein sequence ID" value="CAE6739164.1"/>
    <property type="molecule type" value="Genomic_DNA"/>
</dbReference>
<evidence type="ECO:0000256" key="2">
    <source>
        <dbReference type="ARBA" id="ARBA00022475"/>
    </source>
</evidence>
<dbReference type="Proteomes" id="UP000673821">
    <property type="component" value="Unassembled WGS sequence"/>
</dbReference>
<evidence type="ECO:0000256" key="5">
    <source>
        <dbReference type="ARBA" id="ARBA00023136"/>
    </source>
</evidence>
<keyword evidence="2" id="KW-1003">Cell membrane</keyword>
<evidence type="ECO:0000256" key="1">
    <source>
        <dbReference type="ARBA" id="ARBA00004651"/>
    </source>
</evidence>
<dbReference type="InterPro" id="IPR035681">
    <property type="entry name" value="ComA-like_MBL"/>
</dbReference>
<dbReference type="InterPro" id="IPR036866">
    <property type="entry name" value="RibonucZ/Hydroxyglut_hydro"/>
</dbReference>
<dbReference type="InterPro" id="IPR004477">
    <property type="entry name" value="ComEC_N"/>
</dbReference>
<dbReference type="InterPro" id="IPR004797">
    <property type="entry name" value="Competence_ComEC/Rec2"/>
</dbReference>
<evidence type="ECO:0000313" key="9">
    <source>
        <dbReference type="Proteomes" id="UP000673821"/>
    </source>
</evidence>
<keyword evidence="5 6" id="KW-0472">Membrane</keyword>
<feature type="transmembrane region" description="Helical" evidence="6">
    <location>
        <begin position="414"/>
        <end position="430"/>
    </location>
</feature>
<dbReference type="InterPro" id="IPR025405">
    <property type="entry name" value="DUF4131"/>
</dbReference>
<protein>
    <recommendedName>
        <fullName evidence="7">Metallo-beta-lactamase domain-containing protein</fullName>
    </recommendedName>
</protein>